<protein>
    <submittedName>
        <fullName evidence="5">Chemotaxis protein</fullName>
    </submittedName>
</protein>
<dbReference type="Gene3D" id="1.10.287.950">
    <property type="entry name" value="Methyl-accepting chemotaxis protein"/>
    <property type="match status" value="1"/>
</dbReference>
<comment type="similarity">
    <text evidence="2">Belongs to the methyl-accepting chemotaxis (MCP) protein family.</text>
</comment>
<dbReference type="OrthoDB" id="266313at2"/>
<accession>A0A418WK54</accession>
<evidence type="ECO:0000256" key="2">
    <source>
        <dbReference type="ARBA" id="ARBA00029447"/>
    </source>
</evidence>
<reference evidence="5 6" key="1">
    <citation type="submission" date="2018-09" db="EMBL/GenBank/DDBJ databases">
        <authorList>
            <person name="Zhu H."/>
        </authorList>
    </citation>
    <scope>NUCLEOTIDE SEQUENCE [LARGE SCALE GENOMIC DNA]</scope>
    <source>
        <strain evidence="5 6">K2R01-6</strain>
    </source>
</reference>
<proteinExistence type="inferred from homology"/>
<evidence type="ECO:0000313" key="6">
    <source>
        <dbReference type="Proteomes" id="UP000286100"/>
    </source>
</evidence>
<dbReference type="PANTHER" id="PTHR32089">
    <property type="entry name" value="METHYL-ACCEPTING CHEMOTAXIS PROTEIN MCPB"/>
    <property type="match status" value="1"/>
</dbReference>
<keyword evidence="6" id="KW-1185">Reference proteome</keyword>
<feature type="domain" description="Methyl-accepting transducer" evidence="4">
    <location>
        <begin position="186"/>
        <end position="422"/>
    </location>
</feature>
<keyword evidence="1 3" id="KW-0807">Transducer</keyword>
<dbReference type="SMART" id="SM00283">
    <property type="entry name" value="MA"/>
    <property type="match status" value="1"/>
</dbReference>
<dbReference type="EMBL" id="QYUM01000003">
    <property type="protein sequence ID" value="RJF90421.1"/>
    <property type="molecule type" value="Genomic_DNA"/>
</dbReference>
<evidence type="ECO:0000313" key="5">
    <source>
        <dbReference type="EMBL" id="RJF90421.1"/>
    </source>
</evidence>
<dbReference type="GO" id="GO:0016020">
    <property type="term" value="C:membrane"/>
    <property type="evidence" value="ECO:0007669"/>
    <property type="project" value="InterPro"/>
</dbReference>
<dbReference type="Proteomes" id="UP000286100">
    <property type="component" value="Unassembled WGS sequence"/>
</dbReference>
<dbReference type="Pfam" id="PF00015">
    <property type="entry name" value="MCPsignal"/>
    <property type="match status" value="1"/>
</dbReference>
<dbReference type="RefSeq" id="WP_119761605.1">
    <property type="nucleotide sequence ID" value="NZ_QYUM01000003.1"/>
</dbReference>
<dbReference type="PROSITE" id="PS50111">
    <property type="entry name" value="CHEMOTAXIS_TRANSDUC_2"/>
    <property type="match status" value="1"/>
</dbReference>
<evidence type="ECO:0000256" key="1">
    <source>
        <dbReference type="ARBA" id="ARBA00023224"/>
    </source>
</evidence>
<dbReference type="SUPFAM" id="SSF58104">
    <property type="entry name" value="Methyl-accepting chemotaxis protein (MCP) signaling domain"/>
    <property type="match status" value="1"/>
</dbReference>
<dbReference type="GO" id="GO:0004888">
    <property type="term" value="F:transmembrane signaling receptor activity"/>
    <property type="evidence" value="ECO:0007669"/>
    <property type="project" value="InterPro"/>
</dbReference>
<name>A0A418WK54_9SPHN</name>
<dbReference type="InterPro" id="IPR004089">
    <property type="entry name" value="MCPsignal_dom"/>
</dbReference>
<dbReference type="PRINTS" id="PR00260">
    <property type="entry name" value="CHEMTRNSDUCR"/>
</dbReference>
<dbReference type="AlphaFoldDB" id="A0A418WK54"/>
<dbReference type="GO" id="GO:0007165">
    <property type="term" value="P:signal transduction"/>
    <property type="evidence" value="ECO:0007669"/>
    <property type="project" value="UniProtKB-KW"/>
</dbReference>
<evidence type="ECO:0000259" key="4">
    <source>
        <dbReference type="PROSITE" id="PS50111"/>
    </source>
</evidence>
<sequence>MEGQGKSQPRYERATEIQVALSERLPDFDREHTLARDCREIWSLIEGREGDIARCFWDHYGAASSVYDRLTAPQREKMLDFSTAYVRTKYSSPTAQQWADMARDNAWASQEAKVPLRTVLAALATSHQYTIALVADAVGDDCARMTRLNSAVMQISLIEAELMSSYVHERRTLEASRQRGLDAETFSSQIAAAVTEVSNRGATLRSQAINAVEAARGMHGKTSEVAAAAEQSAVAMREAAQTAAGLIRAIEDARSEVEIAADVATRASAQAGEAVSISQMLSAHAQSIESILGLIRDIAGQTNLLALNATIEAARAGDAGRGFAVVAQEVKSLASQTARATDDIAAKIEAIQSATRTTVDTNASIRDTVAEVQSSAQRIRQAMEVQAQTVTMITAAVDETALAADSMSSTIAAIRADTENVTAEMEGIRQGFSEADSSFDGLRVGAAQFLQKITS</sequence>
<evidence type="ECO:0000256" key="3">
    <source>
        <dbReference type="PROSITE-ProRule" id="PRU00284"/>
    </source>
</evidence>
<dbReference type="PANTHER" id="PTHR32089:SF112">
    <property type="entry name" value="LYSOZYME-LIKE PROTEIN-RELATED"/>
    <property type="match status" value="1"/>
</dbReference>
<gene>
    <name evidence="5" type="ORF">D3876_09240</name>
</gene>
<comment type="caution">
    <text evidence="5">The sequence shown here is derived from an EMBL/GenBank/DDBJ whole genome shotgun (WGS) entry which is preliminary data.</text>
</comment>
<organism evidence="5 6">
    <name type="scientific">Sphingomonas cavernae</name>
    <dbReference type="NCBI Taxonomy" id="2320861"/>
    <lineage>
        <taxon>Bacteria</taxon>
        <taxon>Pseudomonadati</taxon>
        <taxon>Pseudomonadota</taxon>
        <taxon>Alphaproteobacteria</taxon>
        <taxon>Sphingomonadales</taxon>
        <taxon>Sphingomonadaceae</taxon>
        <taxon>Sphingomonas</taxon>
    </lineage>
</organism>
<dbReference type="InterPro" id="IPR004090">
    <property type="entry name" value="Chemotax_Me-accpt_rcpt"/>
</dbReference>
<dbReference type="GO" id="GO:0006935">
    <property type="term" value="P:chemotaxis"/>
    <property type="evidence" value="ECO:0007669"/>
    <property type="project" value="InterPro"/>
</dbReference>